<evidence type="ECO:0000256" key="10">
    <source>
        <dbReference type="HAMAP-Rule" id="MF_00230"/>
    </source>
</evidence>
<evidence type="ECO:0000256" key="9">
    <source>
        <dbReference type="ARBA" id="ARBA00047340"/>
    </source>
</evidence>
<dbReference type="NCBIfam" id="NF000996">
    <property type="entry name" value="PRK00105.1"/>
    <property type="match status" value="1"/>
</dbReference>
<organism evidence="11 12">
    <name type="scientific">Candidatus Nitrohelix vancouverensis</name>
    <dbReference type="NCBI Taxonomy" id="2705534"/>
    <lineage>
        <taxon>Bacteria</taxon>
        <taxon>Pseudomonadati</taxon>
        <taxon>Nitrospinota/Tectimicrobiota group</taxon>
        <taxon>Nitrospinota</taxon>
        <taxon>Nitrospinia</taxon>
        <taxon>Nitrospinales</taxon>
        <taxon>Nitrospinaceae</taxon>
        <taxon>Candidatus Nitrohelix</taxon>
    </lineage>
</organism>
<dbReference type="FunFam" id="3.40.50.10210:FF:000001">
    <property type="entry name" value="Nicotinate-nucleotide--dimethylbenzimidazole phosphoribosyltransferase"/>
    <property type="match status" value="1"/>
</dbReference>
<comment type="pathway">
    <text evidence="1 10">Nucleoside biosynthesis; alpha-ribazole biosynthesis; alpha-ribazole from 5,6-dimethylbenzimidazole: step 1/2.</text>
</comment>
<dbReference type="HAMAP" id="MF_00230">
    <property type="entry name" value="CobT"/>
    <property type="match status" value="1"/>
</dbReference>
<dbReference type="Pfam" id="PF02277">
    <property type="entry name" value="DBI_PRT"/>
    <property type="match status" value="1"/>
</dbReference>
<dbReference type="EMBL" id="CP048620">
    <property type="protein sequence ID" value="QPJ65615.1"/>
    <property type="molecule type" value="Genomic_DNA"/>
</dbReference>
<dbReference type="PANTHER" id="PTHR43463">
    <property type="entry name" value="NICOTINATE-NUCLEOTIDE--DIMETHYLBENZIMIDAZOLE PHOSPHORIBOSYLTRANSFERASE"/>
    <property type="match status" value="1"/>
</dbReference>
<dbReference type="Gene3D" id="3.40.50.10210">
    <property type="match status" value="1"/>
</dbReference>
<evidence type="ECO:0000256" key="6">
    <source>
        <dbReference type="ARBA" id="ARBA00022676"/>
    </source>
</evidence>
<dbReference type="CDD" id="cd02439">
    <property type="entry name" value="DMB-PRT_CobT"/>
    <property type="match status" value="1"/>
</dbReference>
<sequence length="361" mass="37985">MTLHPSPAIESAIRSIGPLSEGDLAQAQRRLDSLTKPPGSLGRLEELAKLYIAIRQPNPTPISQKSIYIFAADHGVVQEGVSAYPSDVTRQMVLNFLNQGAAINVLARHIGADVVVVDVGVDYDFGSVPGLIGKKIARGTRNMAKETAMTSLQAIQSIEIGIELATRACSNGNQILAAGEMGIGNTTAATAVMCAVGKKSPRELAGRGAGVDDAGLLRKIQVLETALQKHAPSSTDPMRILESVGGFEIGAMTGFYLGAAAQRTPCIVDGLISAAGAVIAILLEPKVKEYLIASHRSQEPAHEVFFQLSGLEPLLDLGMRLGEGSGAALAMNLLHASVNVYFEMATFEEAQISDKMNANAT</sequence>
<dbReference type="GO" id="GO:0009236">
    <property type="term" value="P:cobalamin biosynthetic process"/>
    <property type="evidence" value="ECO:0007669"/>
    <property type="project" value="UniProtKB-UniRule"/>
</dbReference>
<evidence type="ECO:0000256" key="4">
    <source>
        <dbReference type="ARBA" id="ARBA00015486"/>
    </source>
</evidence>
<comment type="function">
    <text evidence="10">Catalyzes the synthesis of alpha-ribazole-5'-phosphate from nicotinate mononucleotide (NAMN) and 5,6-dimethylbenzimidazole (DMB).</text>
</comment>
<evidence type="ECO:0000313" key="11">
    <source>
        <dbReference type="EMBL" id="QPJ65615.1"/>
    </source>
</evidence>
<comment type="catalytic activity">
    <reaction evidence="9 10">
        <text>5,6-dimethylbenzimidazole + nicotinate beta-D-ribonucleotide = alpha-ribazole 5'-phosphate + nicotinate + H(+)</text>
        <dbReference type="Rhea" id="RHEA:11196"/>
        <dbReference type="ChEBI" id="CHEBI:15378"/>
        <dbReference type="ChEBI" id="CHEBI:15890"/>
        <dbReference type="ChEBI" id="CHEBI:32544"/>
        <dbReference type="ChEBI" id="CHEBI:57502"/>
        <dbReference type="ChEBI" id="CHEBI:57918"/>
        <dbReference type="EC" id="2.4.2.21"/>
    </reaction>
</comment>
<dbReference type="NCBIfam" id="TIGR03160">
    <property type="entry name" value="cobT_DBIPRT"/>
    <property type="match status" value="1"/>
</dbReference>
<evidence type="ECO:0000256" key="2">
    <source>
        <dbReference type="ARBA" id="ARBA00007110"/>
    </source>
</evidence>
<proteinExistence type="inferred from homology"/>
<dbReference type="GO" id="GO:0008939">
    <property type="term" value="F:nicotinate-nucleotide-dimethylbenzimidazole phosphoribosyltransferase activity"/>
    <property type="evidence" value="ECO:0007669"/>
    <property type="project" value="UniProtKB-UniRule"/>
</dbReference>
<evidence type="ECO:0000256" key="3">
    <source>
        <dbReference type="ARBA" id="ARBA00011991"/>
    </source>
</evidence>
<protein>
    <recommendedName>
        <fullName evidence="4 10">Nicotinate-nucleotide--dimethylbenzimidazole phosphoribosyltransferase</fullName>
        <shortName evidence="10">NN:DBI PRT</shortName>
        <ecNumber evidence="3 10">2.4.2.21</ecNumber>
    </recommendedName>
    <alternativeName>
        <fullName evidence="8 10">N(1)-alpha-phosphoribosyltransferase</fullName>
    </alternativeName>
</protein>
<evidence type="ECO:0000256" key="8">
    <source>
        <dbReference type="ARBA" id="ARBA00030686"/>
    </source>
</evidence>
<reference evidence="12" key="1">
    <citation type="submission" date="2020-02" db="EMBL/GenBank/DDBJ databases">
        <title>Genomic and physiological characterization of two novel Nitrospinaceae genera.</title>
        <authorList>
            <person name="Mueller A.J."/>
            <person name="Jung M.-Y."/>
            <person name="Strachan C.R."/>
            <person name="Herbold C.W."/>
            <person name="Kirkegaard R.H."/>
            <person name="Daims H."/>
        </authorList>
    </citation>
    <scope>NUCLEOTIDE SEQUENCE [LARGE SCALE GENOMIC DNA]</scope>
</reference>
<dbReference type="SUPFAM" id="SSF52733">
    <property type="entry name" value="Nicotinate mononucleotide:5,6-dimethylbenzimidazole phosphoribosyltransferase (CobT)"/>
    <property type="match status" value="1"/>
</dbReference>
<dbReference type="PANTHER" id="PTHR43463:SF1">
    <property type="entry name" value="NICOTINATE-NUCLEOTIDE--DIMETHYLBENZIMIDAZOLE PHOSPHORIBOSYLTRANSFERASE"/>
    <property type="match status" value="1"/>
</dbReference>
<feature type="active site" description="Proton acceptor" evidence="10">
    <location>
        <position position="323"/>
    </location>
</feature>
<dbReference type="InterPro" id="IPR023195">
    <property type="entry name" value="Nict_dMeBzImd_PRibTrfase_N"/>
</dbReference>
<keyword evidence="7 10" id="KW-0808">Transferase</keyword>
<dbReference type="InterPro" id="IPR003200">
    <property type="entry name" value="Nict_dMeBzImd_PRibTrfase"/>
</dbReference>
<dbReference type="UniPathway" id="UPA00061">
    <property type="reaction ID" value="UER00516"/>
</dbReference>
<dbReference type="AlphaFoldDB" id="A0A7T0G3N9"/>
<keyword evidence="5 10" id="KW-0169">Cobalamin biosynthesis</keyword>
<evidence type="ECO:0000313" key="12">
    <source>
        <dbReference type="Proteomes" id="UP000594464"/>
    </source>
</evidence>
<accession>A0A7T0G3N9</accession>
<dbReference type="Proteomes" id="UP000594464">
    <property type="component" value="Chromosome"/>
</dbReference>
<dbReference type="EC" id="2.4.2.21" evidence="3 10"/>
<gene>
    <name evidence="10 11" type="primary">cobT</name>
    <name evidence="11" type="ORF">G3M78_09500</name>
</gene>
<keyword evidence="6 10" id="KW-0328">Glycosyltransferase</keyword>
<evidence type="ECO:0000256" key="7">
    <source>
        <dbReference type="ARBA" id="ARBA00022679"/>
    </source>
</evidence>
<name>A0A7T0G3N9_9BACT</name>
<evidence type="ECO:0000256" key="5">
    <source>
        <dbReference type="ARBA" id="ARBA00022573"/>
    </source>
</evidence>
<evidence type="ECO:0000256" key="1">
    <source>
        <dbReference type="ARBA" id="ARBA00005049"/>
    </source>
</evidence>
<dbReference type="KEGG" id="nva:G3M78_09500"/>
<dbReference type="InterPro" id="IPR036087">
    <property type="entry name" value="Nict_dMeBzImd_PRibTrfase_sf"/>
</dbReference>
<dbReference type="Gene3D" id="1.10.1610.10">
    <property type="match status" value="1"/>
</dbReference>
<dbReference type="InterPro" id="IPR017846">
    <property type="entry name" value="Nict_dMeBzImd_PRibTrfase_bact"/>
</dbReference>
<comment type="similarity">
    <text evidence="2 10">Belongs to the CobT family.</text>
</comment>